<keyword evidence="1" id="KW-0812">Transmembrane</keyword>
<organism evidence="2 3">
    <name type="scientific">Candida boidinii</name>
    <name type="common">Yeast</name>
    <dbReference type="NCBI Taxonomy" id="5477"/>
    <lineage>
        <taxon>Eukaryota</taxon>
        <taxon>Fungi</taxon>
        <taxon>Dikarya</taxon>
        <taxon>Ascomycota</taxon>
        <taxon>Saccharomycotina</taxon>
        <taxon>Pichiomycetes</taxon>
        <taxon>Pichiales</taxon>
        <taxon>Pichiaceae</taxon>
        <taxon>Ogataea</taxon>
        <taxon>Ogataea/Candida clade</taxon>
    </lineage>
</organism>
<dbReference type="EMBL" id="BSXN01001689">
    <property type="protein sequence ID" value="GME74107.1"/>
    <property type="molecule type" value="Genomic_DNA"/>
</dbReference>
<feature type="transmembrane region" description="Helical" evidence="1">
    <location>
        <begin position="37"/>
        <end position="58"/>
    </location>
</feature>
<protein>
    <submittedName>
        <fullName evidence="2">Unnamed protein product</fullName>
    </submittedName>
</protein>
<keyword evidence="1" id="KW-0472">Membrane</keyword>
<dbReference type="Proteomes" id="UP001165120">
    <property type="component" value="Unassembled WGS sequence"/>
</dbReference>
<sequence length="154" mass="17173">MIQTIQNLQLQFSQFDEIATNSLEYSLIYLNYFRNSIVYTAYFLSFIILAPYLTLVFLDITVGFIRFCIELILPSKSSNTTKSFNSINNNIDGSGESLNESVENAEITIGTTTGVDSIPNDSLKQVNSLKNSNSFNDSLSNKLNSTALYMKSSS</sequence>
<proteinExistence type="predicted"/>
<name>A0A9W6T449_CANBO</name>
<reference evidence="2" key="1">
    <citation type="submission" date="2023-04" db="EMBL/GenBank/DDBJ databases">
        <title>Candida boidinii NBRC 10035.</title>
        <authorList>
            <person name="Ichikawa N."/>
            <person name="Sato H."/>
            <person name="Tonouchi N."/>
        </authorList>
    </citation>
    <scope>NUCLEOTIDE SEQUENCE</scope>
    <source>
        <strain evidence="2">NBRC 10035</strain>
    </source>
</reference>
<evidence type="ECO:0000313" key="3">
    <source>
        <dbReference type="Proteomes" id="UP001165120"/>
    </source>
</evidence>
<comment type="caution">
    <text evidence="2">The sequence shown here is derived from an EMBL/GenBank/DDBJ whole genome shotgun (WGS) entry which is preliminary data.</text>
</comment>
<keyword evidence="1" id="KW-1133">Transmembrane helix</keyword>
<gene>
    <name evidence="2" type="ORF">Cboi02_000429400</name>
</gene>
<evidence type="ECO:0000256" key="1">
    <source>
        <dbReference type="SAM" id="Phobius"/>
    </source>
</evidence>
<keyword evidence="3" id="KW-1185">Reference proteome</keyword>
<dbReference type="AlphaFoldDB" id="A0A9W6T449"/>
<accession>A0A9W6T449</accession>
<evidence type="ECO:0000313" key="2">
    <source>
        <dbReference type="EMBL" id="GME74107.1"/>
    </source>
</evidence>